<gene>
    <name evidence="3" type="primary">maoP</name>
    <name evidence="3" type="ORF">SG34_028005</name>
</gene>
<dbReference type="InterPro" id="IPR007335">
    <property type="entry name" value="DUF413"/>
</dbReference>
<keyword evidence="4" id="KW-1185">Reference proteome</keyword>
<proteinExistence type="inferred from homology"/>
<dbReference type="KEGG" id="tvd:SG34_028005"/>
<evidence type="ECO:0000313" key="4">
    <source>
        <dbReference type="Proteomes" id="UP000032352"/>
    </source>
</evidence>
<reference evidence="3 4" key="2">
    <citation type="journal article" date="2022" name="Mar. Drugs">
        <title>Bioassay-Guided Fractionation Leads to the Detection of Cholic Acid Generated by the Rare Thalassomonas sp.</title>
        <authorList>
            <person name="Pheiffer F."/>
            <person name="Schneider Y.K."/>
            <person name="Hansen E.H."/>
            <person name="Andersen J.H."/>
            <person name="Isaksson J."/>
            <person name="Busche T."/>
            <person name="R C."/>
            <person name="Kalinowski J."/>
            <person name="Zyl L.V."/>
            <person name="Trindade M."/>
        </authorList>
    </citation>
    <scope>NUCLEOTIDE SEQUENCE [LARGE SCALE GENOMIC DNA]</scope>
    <source>
        <strain evidence="3 4">XOM25</strain>
    </source>
</reference>
<accession>A0AAF0C8T9</accession>
<dbReference type="AlphaFoldDB" id="A0AAF0C8T9"/>
<dbReference type="Pfam" id="PF04219">
    <property type="entry name" value="DUF413"/>
    <property type="match status" value="1"/>
</dbReference>
<evidence type="ECO:0000256" key="1">
    <source>
        <dbReference type="ARBA" id="ARBA00093464"/>
    </source>
</evidence>
<comment type="similarity">
    <text evidence="1">Belongs to the MaoP family.</text>
</comment>
<organism evidence="3 4">
    <name type="scientific">Thalassomonas viridans</name>
    <dbReference type="NCBI Taxonomy" id="137584"/>
    <lineage>
        <taxon>Bacteria</taxon>
        <taxon>Pseudomonadati</taxon>
        <taxon>Pseudomonadota</taxon>
        <taxon>Gammaproteobacteria</taxon>
        <taxon>Alteromonadales</taxon>
        <taxon>Colwelliaceae</taxon>
        <taxon>Thalassomonas</taxon>
    </lineage>
</organism>
<evidence type="ECO:0000256" key="2">
    <source>
        <dbReference type="ARBA" id="ARBA00093628"/>
    </source>
</evidence>
<reference evidence="3 4" key="1">
    <citation type="journal article" date="2015" name="Genome Announc.">
        <title>Draft Genome Sequences of Marine Isolates of Thalassomonas viridans and Thalassomonas actiniarum.</title>
        <authorList>
            <person name="Olonade I."/>
            <person name="van Zyl L.J."/>
            <person name="Trindade M."/>
        </authorList>
    </citation>
    <scope>NUCLEOTIDE SEQUENCE [LARGE SCALE GENOMIC DNA]</scope>
    <source>
        <strain evidence="3 4">XOM25</strain>
    </source>
</reference>
<name>A0AAF0C8T9_9GAMM</name>
<protein>
    <recommendedName>
        <fullName evidence="2">Macrodomain Ori protein</fullName>
    </recommendedName>
</protein>
<dbReference type="Proteomes" id="UP000032352">
    <property type="component" value="Chromosome"/>
</dbReference>
<dbReference type="EMBL" id="CP059733">
    <property type="protein sequence ID" value="WDE05098.1"/>
    <property type="molecule type" value="Genomic_DNA"/>
</dbReference>
<sequence>MILVHGFVKAGKFYDDVNFPYGFRKSGNFSITEADLLTDVGKRLFMLEQGLAAAQNQVEEKFVEMCRTQREGESKIERLWQKYQRLTKKRSFHTLSSRVTSNTDINTNDNIAIDEEY</sequence>
<evidence type="ECO:0000313" key="3">
    <source>
        <dbReference type="EMBL" id="WDE05098.1"/>
    </source>
</evidence>
<dbReference type="RefSeq" id="WP_044838814.1">
    <property type="nucleotide sequence ID" value="NZ_CP059733.1"/>
</dbReference>